<evidence type="ECO:0000313" key="2">
    <source>
        <dbReference type="EMBL" id="BAP91653.1"/>
    </source>
</evidence>
<organism evidence="2">
    <name type="scientific">Phormidium sp. KS</name>
    <dbReference type="NCBI Taxonomy" id="654446"/>
    <lineage>
        <taxon>Bacteria</taxon>
        <taxon>Bacillati</taxon>
        <taxon>Cyanobacteriota</taxon>
        <taxon>Cyanophyceae</taxon>
        <taxon>Oscillatoriophycideae</taxon>
        <taxon>Oscillatoriales</taxon>
        <taxon>Oscillatoriaceae</taxon>
        <taxon>Phormidium</taxon>
    </lineage>
</organism>
<evidence type="ECO:0000256" key="1">
    <source>
        <dbReference type="SAM" id="Phobius"/>
    </source>
</evidence>
<gene>
    <name evidence="2" type="primary">hpsC</name>
</gene>
<dbReference type="InterPro" id="IPR012902">
    <property type="entry name" value="N_methyl_site"/>
</dbReference>
<sequence length="345" mass="38284">MAAQLLKTLLKQQISILKKRKENRGFTILELLVATLIATMVIVVLLNMVVDLLQTDRREYARNETQREMQMALDYMVNDIREAAYVYDNIELNDVRTFLKLPTGFTPILAFWKPETFSDQTLNPLGNCSQFGTDAVKRPECDQLIVRRRAFSLVVYLQKQNDSNDQRDGWKGISRITRYQLNKYTQNGITNLDKTTGYVDPQENTVTFASWPRIASSDSSNPRGGSVATGAGQGLAVGADQVLVDFVDFPTTNRTDNLTPPQTPVCPGTNYSRIPTDSTFNSPSFMVCVSTNNTFNSGADSSNTNQDVLIFLRGNPTGKAGVKIAPLLAVKTQAVARGVVNKQPQ</sequence>
<dbReference type="EMBL" id="AB992256">
    <property type="protein sequence ID" value="BAP91653.1"/>
    <property type="molecule type" value="Genomic_DNA"/>
</dbReference>
<protein>
    <submittedName>
        <fullName evidence="2">Prepilin-type cleavage/methylation-like</fullName>
    </submittedName>
</protein>
<reference evidence="2" key="1">
    <citation type="journal article" date="2014" name="Life">
        <title>Cellular Dynamics Drives the Emergence of Supracellular Structure in the Cyanobacterium, Phormidium sp. KS.</title>
        <authorList>
            <person name="Sato N."/>
            <person name="Katsumata Y."/>
            <person name="Sato K."/>
            <person name="Tajima N."/>
        </authorList>
    </citation>
    <scope>NUCLEOTIDE SEQUENCE</scope>
    <source>
        <strain evidence="2">KS</strain>
    </source>
</reference>
<name>A0A3G9CL60_9CYAN</name>
<proteinExistence type="predicted"/>
<dbReference type="Pfam" id="PF07963">
    <property type="entry name" value="N_methyl"/>
    <property type="match status" value="1"/>
</dbReference>
<keyword evidence="1" id="KW-0472">Membrane</keyword>
<feature type="transmembrane region" description="Helical" evidence="1">
    <location>
        <begin position="28"/>
        <end position="50"/>
    </location>
</feature>
<keyword evidence="1" id="KW-1133">Transmembrane helix</keyword>
<keyword evidence="1" id="KW-0812">Transmembrane</keyword>
<dbReference type="AlphaFoldDB" id="A0A3G9CL60"/>
<accession>A0A3G9CL60</accession>